<feature type="transmembrane region" description="Helical" evidence="5">
    <location>
        <begin position="426"/>
        <end position="448"/>
    </location>
</feature>
<keyword evidence="3 5" id="KW-1133">Transmembrane helix</keyword>
<accession>A0A7E5WTY0</accession>
<feature type="transmembrane region" description="Helical" evidence="5">
    <location>
        <begin position="316"/>
        <end position="342"/>
    </location>
</feature>
<feature type="transmembrane region" description="Helical" evidence="5">
    <location>
        <begin position="270"/>
        <end position="296"/>
    </location>
</feature>
<keyword evidence="2 5" id="KW-0812">Transmembrane</keyword>
<proteinExistence type="predicted"/>
<evidence type="ECO:0000313" key="8">
    <source>
        <dbReference type="RefSeq" id="XP_026743621.1"/>
    </source>
</evidence>
<organism evidence="7 8">
    <name type="scientific">Trichoplusia ni</name>
    <name type="common">Cabbage looper</name>
    <dbReference type="NCBI Taxonomy" id="7111"/>
    <lineage>
        <taxon>Eukaryota</taxon>
        <taxon>Metazoa</taxon>
        <taxon>Ecdysozoa</taxon>
        <taxon>Arthropoda</taxon>
        <taxon>Hexapoda</taxon>
        <taxon>Insecta</taxon>
        <taxon>Pterygota</taxon>
        <taxon>Neoptera</taxon>
        <taxon>Endopterygota</taxon>
        <taxon>Lepidoptera</taxon>
        <taxon>Glossata</taxon>
        <taxon>Ditrysia</taxon>
        <taxon>Noctuoidea</taxon>
        <taxon>Noctuidae</taxon>
        <taxon>Plusiinae</taxon>
        <taxon>Trichoplusia</taxon>
    </lineage>
</organism>
<evidence type="ECO:0000256" key="3">
    <source>
        <dbReference type="ARBA" id="ARBA00022989"/>
    </source>
</evidence>
<evidence type="ECO:0000256" key="4">
    <source>
        <dbReference type="ARBA" id="ARBA00023136"/>
    </source>
</evidence>
<evidence type="ECO:0000259" key="6">
    <source>
        <dbReference type="Pfam" id="PF01490"/>
    </source>
</evidence>
<keyword evidence="4 5" id="KW-0472">Membrane</keyword>
<reference evidence="8" key="1">
    <citation type="submission" date="2025-08" db="UniProtKB">
        <authorList>
            <consortium name="RefSeq"/>
        </authorList>
    </citation>
    <scope>IDENTIFICATION</scope>
</reference>
<dbReference type="Proteomes" id="UP000322000">
    <property type="component" value="Chromosome 2"/>
</dbReference>
<dbReference type="OrthoDB" id="1684102at2759"/>
<feature type="transmembrane region" description="Helical" evidence="5">
    <location>
        <begin position="71"/>
        <end position="92"/>
    </location>
</feature>
<gene>
    <name evidence="8" type="primary">LOC113505212</name>
</gene>
<evidence type="ECO:0000256" key="2">
    <source>
        <dbReference type="ARBA" id="ARBA00022692"/>
    </source>
</evidence>
<sequence length="463" mass="51667">MGESERLVVHRTSRANSMYIDRVRLPSIKPRGLDYDPRDNRVPTSPISPWMGYFNLLRSVFGAGLLGMPSALSNAGIILGPWMSLFTGFLLIHSQKMLLNCLTEICRQLRIPHVSYRYGFRLAVLHGPPITHAIGDYGPAIVGTYVFLNQLGICTVFVSLTSDSVRDIMDWQSNRPALFALLFPYLLLEFFMKTLKIVSYVSLLGNMLNLVGLSLIVSQCLANLTGDLLSYKTSPMGVMVAFGIFLFNMSAVAVILAVDRALKEPRLMLAKYGIVNVGILIPCLISTAFGIVGYWSFGTGEENILRSLPLDEISSIGAISLYLVAVAFAYPIQCYPAIAVVLEVIKNQPNAPPTESLHLIESVTRPTFVILSFILCYLLPFQTPLVAFVGNMCTSMLTLVFPAFMDLCLRYPDDYGAFNYIMFKDIIIFFMGMTSQIFGVFECSYLIYTRVLEYYGPPVRVFY</sequence>
<protein>
    <submittedName>
        <fullName evidence="8">Proton-coupled amino acid transporter-like protein CG1139</fullName>
    </submittedName>
</protein>
<dbReference type="GeneID" id="113505212"/>
<keyword evidence="7" id="KW-1185">Reference proteome</keyword>
<dbReference type="GO" id="GO:0015179">
    <property type="term" value="F:L-amino acid transmembrane transporter activity"/>
    <property type="evidence" value="ECO:0007669"/>
    <property type="project" value="TreeGrafter"/>
</dbReference>
<dbReference type="GO" id="GO:0005774">
    <property type="term" value="C:vacuolar membrane"/>
    <property type="evidence" value="ECO:0007669"/>
    <property type="project" value="TreeGrafter"/>
</dbReference>
<comment type="subcellular location">
    <subcellularLocation>
        <location evidence="1">Membrane</location>
        <topology evidence="1">Multi-pass membrane protein</topology>
    </subcellularLocation>
</comment>
<feature type="transmembrane region" description="Helical" evidence="5">
    <location>
        <begin position="140"/>
        <end position="161"/>
    </location>
</feature>
<dbReference type="RefSeq" id="XP_026743621.1">
    <property type="nucleotide sequence ID" value="XM_026887820.1"/>
</dbReference>
<feature type="domain" description="Amino acid transporter transmembrane" evidence="6">
    <location>
        <begin position="46"/>
        <end position="440"/>
    </location>
</feature>
<dbReference type="InParanoid" id="A0A7E5WTY0"/>
<feature type="transmembrane region" description="Helical" evidence="5">
    <location>
        <begin position="236"/>
        <end position="258"/>
    </location>
</feature>
<evidence type="ECO:0000256" key="5">
    <source>
        <dbReference type="SAM" id="Phobius"/>
    </source>
</evidence>
<dbReference type="PANTHER" id="PTHR22950:SF340">
    <property type="entry name" value="AMINO ACID TRANSPORTER TRANSMEMBRANE DOMAIN-CONTAINING PROTEIN-RELATED"/>
    <property type="match status" value="1"/>
</dbReference>
<name>A0A7E5WTY0_TRINI</name>
<evidence type="ECO:0000256" key="1">
    <source>
        <dbReference type="ARBA" id="ARBA00004141"/>
    </source>
</evidence>
<evidence type="ECO:0000313" key="7">
    <source>
        <dbReference type="Proteomes" id="UP000322000"/>
    </source>
</evidence>
<feature type="transmembrane region" description="Helical" evidence="5">
    <location>
        <begin position="173"/>
        <end position="191"/>
    </location>
</feature>
<dbReference type="AlphaFoldDB" id="A0A7E5WTY0"/>
<dbReference type="Pfam" id="PF01490">
    <property type="entry name" value="Aa_trans"/>
    <property type="match status" value="1"/>
</dbReference>
<dbReference type="KEGG" id="tnl:113505212"/>
<feature type="transmembrane region" description="Helical" evidence="5">
    <location>
        <begin position="203"/>
        <end position="224"/>
    </location>
</feature>
<dbReference type="PANTHER" id="PTHR22950">
    <property type="entry name" value="AMINO ACID TRANSPORTER"/>
    <property type="match status" value="1"/>
</dbReference>
<dbReference type="InterPro" id="IPR013057">
    <property type="entry name" value="AA_transpt_TM"/>
</dbReference>
<feature type="transmembrane region" description="Helical" evidence="5">
    <location>
        <begin position="363"/>
        <end position="380"/>
    </location>
</feature>